<accession>A0A1H5YSK2</accession>
<dbReference type="AlphaFoldDB" id="A0A1H5YSK2"/>
<keyword evidence="3" id="KW-0418">Kinase</keyword>
<feature type="domain" description="Histidine kinase/HSP90-like ATPase" evidence="2">
    <location>
        <begin position="50"/>
        <end position="138"/>
    </location>
</feature>
<sequence>MDVRRHHSLCASLRSGDGNDADSASPSSTRLIDSRFEKWDVPISDQAPGQVRRWAADLLTRWGAADAVEDAVTVLTELVTNACQAGASRVIVSIEPDAGPNVIEVCVWDDAPGVPQKHEPDLSAERGRGLFMVDALAARWGHHALPLGPGCSGKVVWADLAAHGAGSGDGA</sequence>
<dbReference type="Gene3D" id="3.30.565.10">
    <property type="entry name" value="Histidine kinase-like ATPase, C-terminal domain"/>
    <property type="match status" value="1"/>
</dbReference>
<evidence type="ECO:0000256" key="1">
    <source>
        <dbReference type="ARBA" id="ARBA00022527"/>
    </source>
</evidence>
<name>A0A1H5YSK2_9ACTN</name>
<proteinExistence type="predicted"/>
<organism evidence="3 4">
    <name type="scientific">Thermomonospora echinospora</name>
    <dbReference type="NCBI Taxonomy" id="1992"/>
    <lineage>
        <taxon>Bacteria</taxon>
        <taxon>Bacillati</taxon>
        <taxon>Actinomycetota</taxon>
        <taxon>Actinomycetes</taxon>
        <taxon>Streptosporangiales</taxon>
        <taxon>Thermomonosporaceae</taxon>
        <taxon>Thermomonospora</taxon>
    </lineage>
</organism>
<evidence type="ECO:0000313" key="4">
    <source>
        <dbReference type="Proteomes" id="UP000236723"/>
    </source>
</evidence>
<dbReference type="SUPFAM" id="SSF55874">
    <property type="entry name" value="ATPase domain of HSP90 chaperone/DNA topoisomerase II/histidine kinase"/>
    <property type="match status" value="1"/>
</dbReference>
<keyword evidence="4" id="KW-1185">Reference proteome</keyword>
<dbReference type="PANTHER" id="PTHR35526:SF3">
    <property type="entry name" value="ANTI-SIGMA-F FACTOR RSBW"/>
    <property type="match status" value="1"/>
</dbReference>
<dbReference type="Pfam" id="PF13581">
    <property type="entry name" value="HATPase_c_2"/>
    <property type="match status" value="1"/>
</dbReference>
<dbReference type="CDD" id="cd16936">
    <property type="entry name" value="HATPase_RsbW-like"/>
    <property type="match status" value="1"/>
</dbReference>
<evidence type="ECO:0000313" key="3">
    <source>
        <dbReference type="EMBL" id="SEG26477.1"/>
    </source>
</evidence>
<dbReference type="PANTHER" id="PTHR35526">
    <property type="entry name" value="ANTI-SIGMA-F FACTOR RSBW-RELATED"/>
    <property type="match status" value="1"/>
</dbReference>
<dbReference type="InterPro" id="IPR050267">
    <property type="entry name" value="Anti-sigma-factor_SerPK"/>
</dbReference>
<gene>
    <name evidence="3" type="ORF">SAMN04489712_104136</name>
</gene>
<keyword evidence="1" id="KW-0723">Serine/threonine-protein kinase</keyword>
<dbReference type="EMBL" id="FNVO01000004">
    <property type="protein sequence ID" value="SEG26477.1"/>
    <property type="molecule type" value="Genomic_DNA"/>
</dbReference>
<reference evidence="4" key="1">
    <citation type="submission" date="2016-10" db="EMBL/GenBank/DDBJ databases">
        <authorList>
            <person name="Varghese N."/>
            <person name="Submissions S."/>
        </authorList>
    </citation>
    <scope>NUCLEOTIDE SEQUENCE [LARGE SCALE GENOMIC DNA]</scope>
    <source>
        <strain evidence="4">DSM 43163</strain>
    </source>
</reference>
<dbReference type="InterPro" id="IPR036890">
    <property type="entry name" value="HATPase_C_sf"/>
</dbReference>
<keyword evidence="3" id="KW-0808">Transferase</keyword>
<dbReference type="InterPro" id="IPR003594">
    <property type="entry name" value="HATPase_dom"/>
</dbReference>
<evidence type="ECO:0000259" key="2">
    <source>
        <dbReference type="Pfam" id="PF13581"/>
    </source>
</evidence>
<dbReference type="Proteomes" id="UP000236723">
    <property type="component" value="Unassembled WGS sequence"/>
</dbReference>
<dbReference type="GO" id="GO:0004674">
    <property type="term" value="F:protein serine/threonine kinase activity"/>
    <property type="evidence" value="ECO:0007669"/>
    <property type="project" value="UniProtKB-KW"/>
</dbReference>
<protein>
    <submittedName>
        <fullName evidence="3">Anti-sigma regulatory factor (Ser/Thr protein kinase)</fullName>
    </submittedName>
</protein>